<evidence type="ECO:0000313" key="2">
    <source>
        <dbReference type="EMBL" id="KAH0937883.1"/>
    </source>
</evidence>
<dbReference type="PANTHER" id="PTHR31900:SF34">
    <property type="entry name" value="EMB|CAB62440.1-RELATED"/>
    <property type="match status" value="1"/>
</dbReference>
<dbReference type="Proteomes" id="UP000824890">
    <property type="component" value="Unassembled WGS sequence"/>
</dbReference>
<reference evidence="2 3" key="1">
    <citation type="submission" date="2021-05" db="EMBL/GenBank/DDBJ databases">
        <title>Genome Assembly of Synthetic Allotetraploid Brassica napus Reveals Homoeologous Exchanges between Subgenomes.</title>
        <authorList>
            <person name="Davis J.T."/>
        </authorList>
    </citation>
    <scope>NUCLEOTIDE SEQUENCE [LARGE SCALE GENOMIC DNA]</scope>
    <source>
        <strain evidence="3">cv. Da-Ae</strain>
        <tissue evidence="2">Seedling</tissue>
    </source>
</reference>
<dbReference type="PROSITE" id="PS50181">
    <property type="entry name" value="FBOX"/>
    <property type="match status" value="3"/>
</dbReference>
<dbReference type="Pfam" id="PF00646">
    <property type="entry name" value="F-box"/>
    <property type="match status" value="3"/>
</dbReference>
<dbReference type="InterPro" id="IPR013101">
    <property type="entry name" value="LRR_PRU1-like"/>
</dbReference>
<accession>A0ABQ8EAR5</accession>
<dbReference type="InterPro" id="IPR001810">
    <property type="entry name" value="F-box_dom"/>
</dbReference>
<feature type="domain" description="F-box" evidence="1">
    <location>
        <begin position="32"/>
        <end position="85"/>
    </location>
</feature>
<dbReference type="Gene3D" id="1.20.1280.50">
    <property type="match status" value="3"/>
</dbReference>
<dbReference type="InterPro" id="IPR032675">
    <property type="entry name" value="LRR_dom_sf"/>
</dbReference>
<comment type="caution">
    <text evidence="2">The sequence shown here is derived from an EMBL/GenBank/DDBJ whole genome shotgun (WGS) entry which is preliminary data.</text>
</comment>
<keyword evidence="3" id="KW-1185">Reference proteome</keyword>
<evidence type="ECO:0000313" key="3">
    <source>
        <dbReference type="Proteomes" id="UP000824890"/>
    </source>
</evidence>
<dbReference type="SUPFAM" id="SSF52047">
    <property type="entry name" value="RNI-like"/>
    <property type="match status" value="2"/>
</dbReference>
<evidence type="ECO:0000259" key="1">
    <source>
        <dbReference type="PROSITE" id="PS50181"/>
    </source>
</evidence>
<dbReference type="InterPro" id="IPR036047">
    <property type="entry name" value="F-box-like_dom_sf"/>
</dbReference>
<dbReference type="Gene3D" id="3.80.10.10">
    <property type="entry name" value="Ribonuclease Inhibitor"/>
    <property type="match status" value="4"/>
</dbReference>
<organism evidence="2 3">
    <name type="scientific">Brassica napus</name>
    <name type="common">Rape</name>
    <dbReference type="NCBI Taxonomy" id="3708"/>
    <lineage>
        <taxon>Eukaryota</taxon>
        <taxon>Viridiplantae</taxon>
        <taxon>Streptophyta</taxon>
        <taxon>Embryophyta</taxon>
        <taxon>Tracheophyta</taxon>
        <taxon>Spermatophyta</taxon>
        <taxon>Magnoliopsida</taxon>
        <taxon>eudicotyledons</taxon>
        <taxon>Gunneridae</taxon>
        <taxon>Pentapetalae</taxon>
        <taxon>rosids</taxon>
        <taxon>malvids</taxon>
        <taxon>Brassicales</taxon>
        <taxon>Brassicaceae</taxon>
        <taxon>Brassiceae</taxon>
        <taxon>Brassica</taxon>
    </lineage>
</organism>
<feature type="domain" description="F-box" evidence="1">
    <location>
        <begin position="407"/>
        <end position="460"/>
    </location>
</feature>
<dbReference type="Pfam" id="PF07723">
    <property type="entry name" value="LRR_2"/>
    <property type="match status" value="4"/>
</dbReference>
<sequence>MSCKKSTEEATEKHVDSGDKLLPFATMENYRRDIISQLPDDLLLRILSSLSLKEVMATSFLSQRWRSLWKLGSKLKIGDKDFDDFLLKWVSRSLAISNPQILKSLDLKLIPGNECDRNSNSFHRFSSLVETAVSCGLRELRIEFLYTSLELPSIFYACGTLETLILCRLHLVDVPPNGSLSSLKTLRLLSVKFSRDESVQKLLSICPVLEELVVRRSGYSNVEIFTINVPSLTSLSIDYIRVGSHQPTGVHGFVINAPSLRYLNIRDRHSNYLLFTNMPELVKANVEAVCDQSESLIGSLASVRYLSLCSKSSNIPYHAGTSFAFLEHLELCTCSSECCNLLSRIITDPLTLRVLKLKSVCTLTPTLCISDTSRPLMVLWNKQTFVPECLLSHLKNLECQAMENYRRDIISQLPDDLLLRILSSLSLKEVMATSFLSQRWRSLWKLGSKLKIGNKDFSELLVKWVSRSLAISNPQILKSLDIKLIPGELDRNINSLYRFSSLVKTAVSCGLRELKIEFLYTSLELPSIFYACGTLETLILCRLHFADVPPNGSLSSLKTLCLLSVKFSRDESVQKLLSICPVLEELVVRRSGYSNVEIFTINVPSLMSLSIDYIRVGSHQPAGVHGFVINAPSLRYLNIRDRHSNYLLFTNMPELVKANVEAVCDQSESLIGSLASVRHLSLCSKSSNIPYHAGTSFAFLEHLELCTCSSECWNLLSRIITDPLTLRVLKLKSLRSRSLAISNPQILKSLDLKLIPGNECDRNSNSFHRFSSLVETTVSCGLRELRIEFLYTSLELPSIFYACGTLETLILCRLHLVDVPPNGSLSSLKTLRLLSVKFSRDESVQKLLSICPVLEELVVRRSGYSNVEIFTINVPSLTSLSIDYIRVGSHQPTGVHGFVINAPSLRYLNIRDRHSNYLLFTNMPELVKANVEAVCDQSESLIGSLASVPMENYRRDIISQLPDDLLLRILSSLSLKEVMATSFLSQRWRSLWKLGSKLKIGNKDFSELLVKWVSRSLAISNPQILKSLDIKLIPGELDRNINSLYRFSSLVKTAVSCGLRELKIEFLYTSLELPSIFYACGTLETLILCRLHFADVPPNGSLSSLKTLCLLSVKFSRDESVQKLLSICPVLEELVVRRSGYSNVEIFTINVPSLTSLSIDYIRVGSHQPAGVHGFVINAPSLRYLNIRDRHSNYLLFTNMPELVKANVEAVCDQSESLIGSLASVRHLSLCSKSSNIPYHAGTSFAFLEHLELCTCSSECWNLLSRIITDPLTLRVLKLKSVVLVVIFHDGHRFLLITVIGKK</sequence>
<protein>
    <recommendedName>
        <fullName evidence="1">F-box domain-containing protein</fullName>
    </recommendedName>
</protein>
<name>A0ABQ8EAR5_BRANA</name>
<dbReference type="SUPFAM" id="SSF81383">
    <property type="entry name" value="F-box domain"/>
    <property type="match status" value="3"/>
</dbReference>
<dbReference type="SUPFAM" id="SSF52058">
    <property type="entry name" value="L domain-like"/>
    <property type="match status" value="2"/>
</dbReference>
<feature type="domain" description="F-box" evidence="1">
    <location>
        <begin position="955"/>
        <end position="1008"/>
    </location>
</feature>
<proteinExistence type="predicted"/>
<dbReference type="InterPro" id="IPR050232">
    <property type="entry name" value="FBL13/AtMIF1-like"/>
</dbReference>
<gene>
    <name evidence="2" type="ORF">HID58_005344</name>
</gene>
<dbReference type="PANTHER" id="PTHR31900">
    <property type="entry name" value="F-BOX/RNI SUPERFAMILY PROTEIN-RELATED"/>
    <property type="match status" value="1"/>
</dbReference>
<dbReference type="EMBL" id="JAGKQM010000002">
    <property type="protein sequence ID" value="KAH0937883.1"/>
    <property type="molecule type" value="Genomic_DNA"/>
</dbReference>
<dbReference type="SMART" id="SM00256">
    <property type="entry name" value="FBOX"/>
    <property type="match status" value="3"/>
</dbReference>